<dbReference type="AlphaFoldDB" id="E4WZD9"/>
<protein>
    <recommendedName>
        <fullName evidence="5">Sema domain-containing protein</fullName>
    </recommendedName>
</protein>
<organism evidence="3">
    <name type="scientific">Oikopleura dioica</name>
    <name type="common">Tunicate</name>
    <dbReference type="NCBI Taxonomy" id="34765"/>
    <lineage>
        <taxon>Eukaryota</taxon>
        <taxon>Metazoa</taxon>
        <taxon>Chordata</taxon>
        <taxon>Tunicata</taxon>
        <taxon>Appendicularia</taxon>
        <taxon>Copelata</taxon>
        <taxon>Oikopleuridae</taxon>
        <taxon>Oikopleura</taxon>
    </lineage>
</organism>
<proteinExistence type="predicted"/>
<feature type="compositionally biased region" description="Low complexity" evidence="1">
    <location>
        <begin position="447"/>
        <end position="470"/>
    </location>
</feature>
<dbReference type="OrthoDB" id="10521802at2759"/>
<reference evidence="3" key="1">
    <citation type="journal article" date="2010" name="Science">
        <title>Plasticity of animal genome architecture unmasked by rapid evolution of a pelagic tunicate.</title>
        <authorList>
            <person name="Denoeud F."/>
            <person name="Henriet S."/>
            <person name="Mungpakdee S."/>
            <person name="Aury J.M."/>
            <person name="Da Silva C."/>
            <person name="Brinkmann H."/>
            <person name="Mikhaleva J."/>
            <person name="Olsen L.C."/>
            <person name="Jubin C."/>
            <person name="Canestro C."/>
            <person name="Bouquet J.M."/>
            <person name="Danks G."/>
            <person name="Poulain J."/>
            <person name="Campsteijn C."/>
            <person name="Adamski M."/>
            <person name="Cross I."/>
            <person name="Yadetie F."/>
            <person name="Muffato M."/>
            <person name="Louis A."/>
            <person name="Butcher S."/>
            <person name="Tsagkogeorga G."/>
            <person name="Konrad A."/>
            <person name="Singh S."/>
            <person name="Jensen M.F."/>
            <person name="Cong E.H."/>
            <person name="Eikeseth-Otteraa H."/>
            <person name="Noel B."/>
            <person name="Anthouard V."/>
            <person name="Porcel B.M."/>
            <person name="Kachouri-Lafond R."/>
            <person name="Nishino A."/>
            <person name="Ugolini M."/>
            <person name="Chourrout P."/>
            <person name="Nishida H."/>
            <person name="Aasland R."/>
            <person name="Huzurbazar S."/>
            <person name="Westhof E."/>
            <person name="Delsuc F."/>
            <person name="Lehrach H."/>
            <person name="Reinhardt R."/>
            <person name="Weissenbach J."/>
            <person name="Roy S.W."/>
            <person name="Artiguenave F."/>
            <person name="Postlethwait J.H."/>
            <person name="Manak J.R."/>
            <person name="Thompson E.M."/>
            <person name="Jaillon O."/>
            <person name="Du Pasquier L."/>
            <person name="Boudinot P."/>
            <person name="Liberles D.A."/>
            <person name="Volff J.N."/>
            <person name="Philippe H."/>
            <person name="Lenhard B."/>
            <person name="Roest Crollius H."/>
            <person name="Wincker P."/>
            <person name="Chourrout D."/>
        </authorList>
    </citation>
    <scope>NUCLEOTIDE SEQUENCE [LARGE SCALE GENOMIC DNA]</scope>
</reference>
<feature type="region of interest" description="Disordered" evidence="1">
    <location>
        <begin position="547"/>
        <end position="592"/>
    </location>
</feature>
<dbReference type="EMBL" id="FN653019">
    <property type="protein sequence ID" value="CBY22535.1"/>
    <property type="molecule type" value="Genomic_DNA"/>
</dbReference>
<keyword evidence="2" id="KW-0472">Membrane</keyword>
<name>E4WZD9_OIKDI</name>
<evidence type="ECO:0000256" key="1">
    <source>
        <dbReference type="SAM" id="MobiDB-lite"/>
    </source>
</evidence>
<feature type="compositionally biased region" description="Basic and acidic residues" evidence="1">
    <location>
        <begin position="606"/>
        <end position="619"/>
    </location>
</feature>
<feature type="region of interest" description="Disordered" evidence="1">
    <location>
        <begin position="416"/>
        <end position="470"/>
    </location>
</feature>
<accession>E4WZD9</accession>
<evidence type="ECO:0000313" key="4">
    <source>
        <dbReference type="Proteomes" id="UP000001307"/>
    </source>
</evidence>
<feature type="compositionally biased region" description="Low complexity" evidence="1">
    <location>
        <begin position="416"/>
        <end position="439"/>
    </location>
</feature>
<feature type="compositionally biased region" description="Polar residues" evidence="1">
    <location>
        <begin position="620"/>
        <end position="630"/>
    </location>
</feature>
<feature type="compositionally biased region" description="Polar residues" evidence="1">
    <location>
        <begin position="564"/>
        <end position="573"/>
    </location>
</feature>
<dbReference type="InParanoid" id="E4WZD9"/>
<dbReference type="Proteomes" id="UP000001307">
    <property type="component" value="Unassembled WGS sequence"/>
</dbReference>
<feature type="region of interest" description="Disordered" evidence="1">
    <location>
        <begin position="606"/>
        <end position="637"/>
    </location>
</feature>
<keyword evidence="2" id="KW-1133">Transmembrane helix</keyword>
<sequence>MNVANFKSKFIIVKSVFLKTLTVTRAHLLYALSDKAFCLVHYPQRKSLLCPSVPKAALIVPRLNLSNAFNKRISETALTAPLLSSFNIKLVKVNVFQKEGLKRFRRSQGCHKSDECSPCKNALEKAISINKQQFFICGNNALNPRCHIFKHNGVDLPEEQKAKAFYLTKRWFPRTLTEITDGKDENSIRVLTLSLEPGPFLNKYSITGLEGEGERIQEVNKTRDELNLSRKKTYHATSFETADSENSLFGIFRFPFALKSDERLGICKFSKYELTSVISTAQGNYGIELDGEFLANAIPGGLSKDNVIIGAKSQELLLHNRLLNTVQVLKIADNVALLSATQKVKSQFAKHEGGIFNLEKSNEGPWHMSEVNLCPELPGTLNGRVEKCIWCQLQTAGYCHYASHKCAEFITPLSTHSTTTTTNATTTTNMRSTKTTTSEPKTEKSSTIRSTQTTPLRTTATATTQSTTTVTEPVSSSQYLKQSSNSTNVHVNLTTLLSFSSSTPGDLQSATSHLLVAALLIGSLLFGIVLVLSILLSKRKNSYDLPTKAVSDQCHARSKHVPKTTDQTTQVTPSLPRKPKKPQRQGSSLSTLTVSPVKISSIQERLKDEKTNENNRRSEYTLSTSSTIDSTAPLLKN</sequence>
<keyword evidence="4" id="KW-1185">Reference proteome</keyword>
<feature type="transmembrane region" description="Helical" evidence="2">
    <location>
        <begin position="514"/>
        <end position="536"/>
    </location>
</feature>
<keyword evidence="2" id="KW-0812">Transmembrane</keyword>
<dbReference type="InterPro" id="IPR036352">
    <property type="entry name" value="Semap_dom_sf"/>
</dbReference>
<dbReference type="SUPFAM" id="SSF101912">
    <property type="entry name" value="Sema domain"/>
    <property type="match status" value="1"/>
</dbReference>
<evidence type="ECO:0008006" key="5">
    <source>
        <dbReference type="Google" id="ProtNLM"/>
    </source>
</evidence>
<evidence type="ECO:0000313" key="3">
    <source>
        <dbReference type="EMBL" id="CBY22535.1"/>
    </source>
</evidence>
<evidence type="ECO:0000256" key="2">
    <source>
        <dbReference type="SAM" id="Phobius"/>
    </source>
</evidence>
<gene>
    <name evidence="3" type="ORF">GSOID_T00013294001</name>
</gene>